<sequence length="83" mass="9494">MLDVERGKQEQARSESSGDRRERKKKKRRGDISITTPSYRKGIFDTTLTPPHGPESRREPVGRPPEQARIFQGLPTTQNMTDT</sequence>
<dbReference type="EMBL" id="JAUPFM010000014">
    <property type="protein sequence ID" value="KAK2830454.1"/>
    <property type="molecule type" value="Genomic_DNA"/>
</dbReference>
<evidence type="ECO:0000313" key="3">
    <source>
        <dbReference type="Proteomes" id="UP001187415"/>
    </source>
</evidence>
<keyword evidence="3" id="KW-1185">Reference proteome</keyword>
<comment type="caution">
    <text evidence="2">The sequence shown here is derived from an EMBL/GenBank/DDBJ whole genome shotgun (WGS) entry which is preliminary data.</text>
</comment>
<reference evidence="2" key="1">
    <citation type="submission" date="2023-07" db="EMBL/GenBank/DDBJ databases">
        <title>Chromosome-level Genome Assembly of Striped Snakehead (Channa striata).</title>
        <authorList>
            <person name="Liu H."/>
        </authorList>
    </citation>
    <scope>NUCLEOTIDE SEQUENCE</scope>
    <source>
        <strain evidence="2">Gz</strain>
        <tissue evidence="2">Muscle</tissue>
    </source>
</reference>
<organism evidence="2 3">
    <name type="scientific">Channa striata</name>
    <name type="common">Snakehead murrel</name>
    <name type="synonym">Ophicephalus striatus</name>
    <dbReference type="NCBI Taxonomy" id="64152"/>
    <lineage>
        <taxon>Eukaryota</taxon>
        <taxon>Metazoa</taxon>
        <taxon>Chordata</taxon>
        <taxon>Craniata</taxon>
        <taxon>Vertebrata</taxon>
        <taxon>Euteleostomi</taxon>
        <taxon>Actinopterygii</taxon>
        <taxon>Neopterygii</taxon>
        <taxon>Teleostei</taxon>
        <taxon>Neoteleostei</taxon>
        <taxon>Acanthomorphata</taxon>
        <taxon>Anabantaria</taxon>
        <taxon>Anabantiformes</taxon>
        <taxon>Channoidei</taxon>
        <taxon>Channidae</taxon>
        <taxon>Channa</taxon>
    </lineage>
</organism>
<accession>A0AA88SFV9</accession>
<evidence type="ECO:0000313" key="2">
    <source>
        <dbReference type="EMBL" id="KAK2830454.1"/>
    </source>
</evidence>
<dbReference type="Proteomes" id="UP001187415">
    <property type="component" value="Unassembled WGS sequence"/>
</dbReference>
<name>A0AA88SFV9_CHASR</name>
<feature type="compositionally biased region" description="Polar residues" evidence="1">
    <location>
        <begin position="74"/>
        <end position="83"/>
    </location>
</feature>
<proteinExistence type="predicted"/>
<gene>
    <name evidence="2" type="ORF">Q5P01_018385</name>
</gene>
<protein>
    <submittedName>
        <fullName evidence="2">Uncharacterized protein</fullName>
    </submittedName>
</protein>
<feature type="compositionally biased region" description="Basic and acidic residues" evidence="1">
    <location>
        <begin position="1"/>
        <end position="21"/>
    </location>
</feature>
<evidence type="ECO:0000256" key="1">
    <source>
        <dbReference type="SAM" id="MobiDB-lite"/>
    </source>
</evidence>
<dbReference type="AlphaFoldDB" id="A0AA88SFV9"/>
<feature type="region of interest" description="Disordered" evidence="1">
    <location>
        <begin position="1"/>
        <end position="83"/>
    </location>
</feature>